<protein>
    <recommendedName>
        <fullName evidence="5">Adenylate cyclase</fullName>
    </recommendedName>
</protein>
<dbReference type="GO" id="GO:0004016">
    <property type="term" value="F:adenylate cyclase activity"/>
    <property type="evidence" value="ECO:0007669"/>
    <property type="project" value="UniProtKB-ARBA"/>
</dbReference>
<dbReference type="InterPro" id="IPR029787">
    <property type="entry name" value="Nucleotide_cyclase"/>
</dbReference>
<accession>A0A2Z2NTX5</accession>
<dbReference type="GO" id="GO:0006171">
    <property type="term" value="P:cAMP biosynthetic process"/>
    <property type="evidence" value="ECO:0007669"/>
    <property type="project" value="TreeGrafter"/>
</dbReference>
<keyword evidence="4" id="KW-1185">Reference proteome</keyword>
<reference evidence="3 4" key="1">
    <citation type="submission" date="2016-12" db="EMBL/GenBank/DDBJ databases">
        <authorList>
            <person name="Song W.-J."/>
            <person name="Kurnit D.M."/>
        </authorList>
    </citation>
    <scope>NUCLEOTIDE SEQUENCE [LARGE SCALE GENOMIC DNA]</scope>
    <source>
        <strain evidence="3 4">IMCC3135</strain>
    </source>
</reference>
<dbReference type="OrthoDB" id="9806704at2"/>
<dbReference type="AlphaFoldDB" id="A0A2Z2NTX5"/>
<dbReference type="PROSITE" id="PS50006">
    <property type="entry name" value="FHA_DOMAIN"/>
    <property type="match status" value="1"/>
</dbReference>
<sequence>MSSQTLTVLFADLAGSTRLYQTKGDVEAHQQVSDSLRYMRAIVERHQGTLLRTIGDAILASFSHPDLAYLASIDIQREHQNLDLSVRVGFHHGEVIPDTGDIYGNAVNLAARVAAYAEADEICITEEAVAQLSLPHRSSALFLDRVDFKGMSSPMPVYRIHWNNDSAETGIITAVGRTQHYQTNPVLDLLIGERRIRIDEGNSVLTFGRAVDNDVVIDIESASRNHARIELVRGRCLIHDSSTNGTYIIRGGLSSEFIRRESASLDNFGSIGLGFSPERGSLHAIEYRITTVAT</sequence>
<evidence type="ECO:0000259" key="2">
    <source>
        <dbReference type="PROSITE" id="PS50125"/>
    </source>
</evidence>
<dbReference type="Gene3D" id="3.30.70.1230">
    <property type="entry name" value="Nucleotide cyclase"/>
    <property type="match status" value="1"/>
</dbReference>
<dbReference type="PANTHER" id="PTHR43081">
    <property type="entry name" value="ADENYLATE CYCLASE, TERMINAL-DIFFERENTIATION SPECIFIC-RELATED"/>
    <property type="match status" value="1"/>
</dbReference>
<feature type="domain" description="Guanylate cyclase" evidence="2">
    <location>
        <begin position="7"/>
        <end position="114"/>
    </location>
</feature>
<proteinExistence type="predicted"/>
<dbReference type="InterPro" id="IPR050697">
    <property type="entry name" value="Adenylyl/Guanylyl_Cyclase_3/4"/>
</dbReference>
<dbReference type="EMBL" id="CP018632">
    <property type="protein sequence ID" value="ASJ74723.1"/>
    <property type="molecule type" value="Genomic_DNA"/>
</dbReference>
<dbReference type="CDD" id="cd07302">
    <property type="entry name" value="CHD"/>
    <property type="match status" value="1"/>
</dbReference>
<evidence type="ECO:0000313" key="4">
    <source>
        <dbReference type="Proteomes" id="UP000250079"/>
    </source>
</evidence>
<evidence type="ECO:0000313" key="3">
    <source>
        <dbReference type="EMBL" id="ASJ74723.1"/>
    </source>
</evidence>
<dbReference type="PROSITE" id="PS50125">
    <property type="entry name" value="GUANYLATE_CYCLASE_2"/>
    <property type="match status" value="1"/>
</dbReference>
<gene>
    <name evidence="3" type="ORF">IMCC3135_23270</name>
</gene>
<dbReference type="Pfam" id="PF00498">
    <property type="entry name" value="FHA"/>
    <property type="match status" value="1"/>
</dbReference>
<dbReference type="Gene3D" id="2.60.200.20">
    <property type="match status" value="1"/>
</dbReference>
<feature type="domain" description="FHA" evidence="1">
    <location>
        <begin position="205"/>
        <end position="248"/>
    </location>
</feature>
<dbReference type="GO" id="GO:0035556">
    <property type="term" value="P:intracellular signal transduction"/>
    <property type="evidence" value="ECO:0007669"/>
    <property type="project" value="InterPro"/>
</dbReference>
<dbReference type="PANTHER" id="PTHR43081:SF19">
    <property type="entry name" value="PH-SENSITIVE ADENYLATE CYCLASE RV1264"/>
    <property type="match status" value="1"/>
</dbReference>
<dbReference type="InterPro" id="IPR001054">
    <property type="entry name" value="A/G_cyclase"/>
</dbReference>
<dbReference type="CDD" id="cd00060">
    <property type="entry name" value="FHA"/>
    <property type="match status" value="1"/>
</dbReference>
<dbReference type="SMART" id="SM00240">
    <property type="entry name" value="FHA"/>
    <property type="match status" value="1"/>
</dbReference>
<organism evidence="3 4">
    <name type="scientific">Granulosicoccus antarcticus IMCC3135</name>
    <dbReference type="NCBI Taxonomy" id="1192854"/>
    <lineage>
        <taxon>Bacteria</taxon>
        <taxon>Pseudomonadati</taxon>
        <taxon>Pseudomonadota</taxon>
        <taxon>Gammaproteobacteria</taxon>
        <taxon>Chromatiales</taxon>
        <taxon>Granulosicoccaceae</taxon>
        <taxon>Granulosicoccus</taxon>
    </lineage>
</organism>
<evidence type="ECO:0008006" key="5">
    <source>
        <dbReference type="Google" id="ProtNLM"/>
    </source>
</evidence>
<dbReference type="RefSeq" id="WP_088919717.1">
    <property type="nucleotide sequence ID" value="NZ_CP018632.1"/>
</dbReference>
<dbReference type="SUPFAM" id="SSF55073">
    <property type="entry name" value="Nucleotide cyclase"/>
    <property type="match status" value="1"/>
</dbReference>
<dbReference type="InterPro" id="IPR008984">
    <property type="entry name" value="SMAD_FHA_dom_sf"/>
</dbReference>
<name>A0A2Z2NTX5_9GAMM</name>
<dbReference type="KEGG" id="gai:IMCC3135_23270"/>
<dbReference type="Proteomes" id="UP000250079">
    <property type="component" value="Chromosome"/>
</dbReference>
<dbReference type="InterPro" id="IPR000253">
    <property type="entry name" value="FHA_dom"/>
</dbReference>
<dbReference type="Pfam" id="PF00211">
    <property type="entry name" value="Guanylate_cyc"/>
    <property type="match status" value="1"/>
</dbReference>
<dbReference type="SUPFAM" id="SSF49879">
    <property type="entry name" value="SMAD/FHA domain"/>
    <property type="match status" value="1"/>
</dbReference>
<evidence type="ECO:0000259" key="1">
    <source>
        <dbReference type="PROSITE" id="PS50006"/>
    </source>
</evidence>